<proteinExistence type="predicted"/>
<accession>A0A4Y2WJ99</accession>
<evidence type="ECO:0000313" key="1">
    <source>
        <dbReference type="EMBL" id="GBO36664.1"/>
    </source>
</evidence>
<protein>
    <submittedName>
        <fullName evidence="1">Uncharacterized protein</fullName>
    </submittedName>
</protein>
<dbReference type="Proteomes" id="UP000499080">
    <property type="component" value="Unassembled WGS sequence"/>
</dbReference>
<comment type="caution">
    <text evidence="1">The sequence shown here is derived from an EMBL/GenBank/DDBJ whole genome shotgun (WGS) entry which is preliminary data.</text>
</comment>
<feature type="non-terminal residue" evidence="1">
    <location>
        <position position="168"/>
    </location>
</feature>
<reference evidence="1 2" key="1">
    <citation type="journal article" date="2019" name="Sci. Rep.">
        <title>Orb-weaving spider Araneus ventricosus genome elucidates the spidroin gene catalogue.</title>
        <authorList>
            <person name="Kono N."/>
            <person name="Nakamura H."/>
            <person name="Ohtoshi R."/>
            <person name="Moran D.A.P."/>
            <person name="Shinohara A."/>
            <person name="Yoshida Y."/>
            <person name="Fujiwara M."/>
            <person name="Mori M."/>
            <person name="Tomita M."/>
            <person name="Arakawa K."/>
        </authorList>
    </citation>
    <scope>NUCLEOTIDE SEQUENCE [LARGE SCALE GENOMIC DNA]</scope>
</reference>
<keyword evidence="2" id="KW-1185">Reference proteome</keyword>
<gene>
    <name evidence="1" type="ORF">AVEN_37055_1</name>
</gene>
<dbReference type="EMBL" id="BGPR01060908">
    <property type="protein sequence ID" value="GBO36664.1"/>
    <property type="molecule type" value="Genomic_DNA"/>
</dbReference>
<organism evidence="1 2">
    <name type="scientific">Araneus ventricosus</name>
    <name type="common">Orbweaver spider</name>
    <name type="synonym">Epeira ventricosa</name>
    <dbReference type="NCBI Taxonomy" id="182803"/>
    <lineage>
        <taxon>Eukaryota</taxon>
        <taxon>Metazoa</taxon>
        <taxon>Ecdysozoa</taxon>
        <taxon>Arthropoda</taxon>
        <taxon>Chelicerata</taxon>
        <taxon>Arachnida</taxon>
        <taxon>Araneae</taxon>
        <taxon>Araneomorphae</taxon>
        <taxon>Entelegynae</taxon>
        <taxon>Araneoidea</taxon>
        <taxon>Araneidae</taxon>
        <taxon>Araneus</taxon>
    </lineage>
</organism>
<dbReference type="AlphaFoldDB" id="A0A4Y2WJ99"/>
<name>A0A4Y2WJ99_ARAVE</name>
<evidence type="ECO:0000313" key="2">
    <source>
        <dbReference type="Proteomes" id="UP000499080"/>
    </source>
</evidence>
<dbReference type="OrthoDB" id="6423392at2759"/>
<sequence>MWQKLKHLPYFTVPNIFSSIHGDGVNTVIDRSFTRSQYKLVETSTQAREFLDVSGALSLRIKKGDIVVDGTGAYLKDTANRQKFVELLVRVQHETVTETIPSHLQPKTDWMSMSPEAVGTHYVRSITYGGELIASLRLKANNREERELIKAAVSANLQLTGTFDLNAN</sequence>